<dbReference type="AlphaFoldDB" id="A0A9Q0BUU3"/>
<sequence length="66" mass="6903">MDRLQYHLSGGGGAGKLASARSADDGSHMLDNKVVDENLCLNGMNSQKASLIKRDVSANSAEIVGK</sequence>
<proteinExistence type="predicted"/>
<dbReference type="EMBL" id="JAMKOV010000001">
    <property type="protein sequence ID" value="KAI8045527.1"/>
    <property type="molecule type" value="Genomic_DNA"/>
</dbReference>
<comment type="caution">
    <text evidence="2">The sequence shown here is derived from an EMBL/GenBank/DDBJ whole genome shotgun (WGS) entry which is preliminary data.</text>
</comment>
<evidence type="ECO:0000256" key="1">
    <source>
        <dbReference type="SAM" id="MobiDB-lite"/>
    </source>
</evidence>
<protein>
    <submittedName>
        <fullName evidence="2">Uncharacterized protein</fullName>
    </submittedName>
</protein>
<dbReference type="Proteomes" id="UP001059596">
    <property type="component" value="Chromosome 3R"/>
</dbReference>
<accession>A0A9Q0BUU3</accession>
<name>A0A9Q0BUU3_9MUSC</name>
<organism evidence="2 3">
    <name type="scientific">Drosophila gunungcola</name>
    <name type="common">fruit fly</name>
    <dbReference type="NCBI Taxonomy" id="103775"/>
    <lineage>
        <taxon>Eukaryota</taxon>
        <taxon>Metazoa</taxon>
        <taxon>Ecdysozoa</taxon>
        <taxon>Arthropoda</taxon>
        <taxon>Hexapoda</taxon>
        <taxon>Insecta</taxon>
        <taxon>Pterygota</taxon>
        <taxon>Neoptera</taxon>
        <taxon>Endopterygota</taxon>
        <taxon>Diptera</taxon>
        <taxon>Brachycera</taxon>
        <taxon>Muscomorpha</taxon>
        <taxon>Ephydroidea</taxon>
        <taxon>Drosophilidae</taxon>
        <taxon>Drosophila</taxon>
        <taxon>Sophophora</taxon>
    </lineage>
</organism>
<keyword evidence="3" id="KW-1185">Reference proteome</keyword>
<evidence type="ECO:0000313" key="3">
    <source>
        <dbReference type="Proteomes" id="UP001059596"/>
    </source>
</evidence>
<evidence type="ECO:0000313" key="2">
    <source>
        <dbReference type="EMBL" id="KAI8045527.1"/>
    </source>
</evidence>
<gene>
    <name evidence="2" type="ORF">M5D96_001709</name>
</gene>
<feature type="region of interest" description="Disordered" evidence="1">
    <location>
        <begin position="1"/>
        <end position="25"/>
    </location>
</feature>
<reference evidence="2" key="1">
    <citation type="journal article" date="2023" name="Genome Biol. Evol.">
        <title>Long-read-based Genome Assembly of Drosophila gunungcola Reveals Fewer Chemosensory Genes in Flower-breeding Species.</title>
        <authorList>
            <person name="Negi A."/>
            <person name="Liao B.Y."/>
            <person name="Yeh S.D."/>
        </authorList>
    </citation>
    <scope>NUCLEOTIDE SEQUENCE</scope>
    <source>
        <strain evidence="2">Sukarami</strain>
    </source>
</reference>